<keyword evidence="4" id="KW-1185">Reference proteome</keyword>
<evidence type="ECO:0000313" key="3">
    <source>
        <dbReference type="EMBL" id="KAJ3477015.1"/>
    </source>
</evidence>
<reference evidence="3" key="1">
    <citation type="submission" date="2022-07" db="EMBL/GenBank/DDBJ databases">
        <title>Genome Sequence of Physisporinus lineatus.</title>
        <authorList>
            <person name="Buettner E."/>
        </authorList>
    </citation>
    <scope>NUCLEOTIDE SEQUENCE</scope>
    <source>
        <strain evidence="3">VT162</strain>
    </source>
</reference>
<dbReference type="InterPro" id="IPR013087">
    <property type="entry name" value="Znf_C2H2_type"/>
</dbReference>
<sequence length="779" mass="88620">MGYFCTKCERTWPTRSGFHDHLRRLHQNRKPSSPGLVLTHHPKLNGMFHLTSHLFLETNSRIPGLPCDRDGNFLDEGTLPPPRPMPLPTDWSPFENRPAFQFAEFAFEKTRMSAEDINEQLQLGQAYNILKGNGSTMYSSVKDVLTTIDQIPLGDLPWMSFKVRYTGPVDEDSPSWMHEAYTVYTRDTFAVQTNLLKNQDFAGTFDYAPYRAYSQDGRRHWSNLMSGQWSWKQADEIAQDPNTHGSMLCPIILGADKTTVSVATGHSEFHPVYMSTGNLHNTMRRGHCDAVVPVAFLAIPKASRKEEKTDAFRTFRKQLYHAALTQILEPLRRGMTIPHVMLCPDGHFRRVIFEIGPFIADYPEQVILAGIVSGWCPKCFAKDLTECGHPRFRAFTEHLLLTEEDEILWSAFGIDPNITPFASNFPRANLYELLSPDLLHQVIKGTFKDHLITWIEQYIKKSHPGAVATELMDDIDRRIAAAPSFPGLRRFPEGRRFKQWTGNDSKGLMKVIVPAIVGRVPDDMVRCVVAFLDFCYLARRSSHTLEDLTRMEDSLRRFHQLRVVFTTYGIRPNDFSLPRQHALSHYIPGIRLFGSPNGLCSSITESKHITAVKKPWRASNRHNSLEQILKTNVRTSKISAARIDFGHRGMLQGDVLSAARAEMGEPLEDVPIEVAYEQRYNSGADLDDEDDVEGDDGPTVDVYTRLAVKHAYTMPPENLAHRLQCPNFVELCRRFLFDQVYNDDPNLLSDNADLDDCPELGSRIRVFNSASSVFYAPRI</sequence>
<keyword evidence="1" id="KW-0863">Zinc-finger</keyword>
<dbReference type="InterPro" id="IPR041078">
    <property type="entry name" value="Plavaka"/>
</dbReference>
<dbReference type="AlphaFoldDB" id="A0AAD5UT11"/>
<dbReference type="PROSITE" id="PS00028">
    <property type="entry name" value="ZINC_FINGER_C2H2_1"/>
    <property type="match status" value="1"/>
</dbReference>
<gene>
    <name evidence="3" type="ORF">NLI96_g10752</name>
</gene>
<name>A0AAD5UT11_9APHY</name>
<dbReference type="EMBL" id="JANAWD010000641">
    <property type="protein sequence ID" value="KAJ3477015.1"/>
    <property type="molecule type" value="Genomic_DNA"/>
</dbReference>
<evidence type="ECO:0000313" key="4">
    <source>
        <dbReference type="Proteomes" id="UP001212997"/>
    </source>
</evidence>
<dbReference type="Pfam" id="PF18759">
    <property type="entry name" value="Plavaka"/>
    <property type="match status" value="1"/>
</dbReference>
<dbReference type="PROSITE" id="PS50157">
    <property type="entry name" value="ZINC_FINGER_C2H2_2"/>
    <property type="match status" value="1"/>
</dbReference>
<keyword evidence="1" id="KW-0862">Zinc</keyword>
<feature type="domain" description="C2H2-type" evidence="2">
    <location>
        <begin position="3"/>
        <end position="31"/>
    </location>
</feature>
<protein>
    <recommendedName>
        <fullName evidence="2">C2H2-type domain-containing protein</fullName>
    </recommendedName>
</protein>
<evidence type="ECO:0000259" key="2">
    <source>
        <dbReference type="PROSITE" id="PS50157"/>
    </source>
</evidence>
<organism evidence="3 4">
    <name type="scientific">Meripilus lineatus</name>
    <dbReference type="NCBI Taxonomy" id="2056292"/>
    <lineage>
        <taxon>Eukaryota</taxon>
        <taxon>Fungi</taxon>
        <taxon>Dikarya</taxon>
        <taxon>Basidiomycota</taxon>
        <taxon>Agaricomycotina</taxon>
        <taxon>Agaricomycetes</taxon>
        <taxon>Polyporales</taxon>
        <taxon>Meripilaceae</taxon>
        <taxon>Meripilus</taxon>
    </lineage>
</organism>
<comment type="caution">
    <text evidence="3">The sequence shown here is derived from an EMBL/GenBank/DDBJ whole genome shotgun (WGS) entry which is preliminary data.</text>
</comment>
<evidence type="ECO:0000256" key="1">
    <source>
        <dbReference type="PROSITE-ProRule" id="PRU00042"/>
    </source>
</evidence>
<proteinExistence type="predicted"/>
<dbReference type="Proteomes" id="UP001212997">
    <property type="component" value="Unassembled WGS sequence"/>
</dbReference>
<keyword evidence="1" id="KW-0479">Metal-binding</keyword>
<accession>A0AAD5UT11</accession>
<dbReference type="GO" id="GO:0008270">
    <property type="term" value="F:zinc ion binding"/>
    <property type="evidence" value="ECO:0007669"/>
    <property type="project" value="UniProtKB-KW"/>
</dbReference>